<evidence type="ECO:0008006" key="3">
    <source>
        <dbReference type="Google" id="ProtNLM"/>
    </source>
</evidence>
<gene>
    <name evidence="1" type="ORF">VW23_016445</name>
</gene>
<keyword evidence="2" id="KW-1185">Reference proteome</keyword>
<dbReference type="OrthoDB" id="7066078at2"/>
<protein>
    <recommendedName>
        <fullName evidence="3">GAF domain-containing protein</fullName>
    </recommendedName>
</protein>
<dbReference type="RefSeq" id="WP_069909419.1">
    <property type="nucleotide sequence ID" value="NZ_LAJE02000159.1"/>
</dbReference>
<dbReference type="EMBL" id="LAJE02000159">
    <property type="protein sequence ID" value="OEO31397.1"/>
    <property type="molecule type" value="Genomic_DNA"/>
</dbReference>
<dbReference type="Proteomes" id="UP000095463">
    <property type="component" value="Unassembled WGS sequence"/>
</dbReference>
<dbReference type="AlphaFoldDB" id="A0A1E5XS10"/>
<comment type="caution">
    <text evidence="1">The sequence shown here is derived from an EMBL/GenBank/DDBJ whole genome shotgun (WGS) entry which is preliminary data.</text>
</comment>
<organism evidence="1 2">
    <name type="scientific">Devosia insulae DS-56</name>
    <dbReference type="NCBI Taxonomy" id="1116389"/>
    <lineage>
        <taxon>Bacteria</taxon>
        <taxon>Pseudomonadati</taxon>
        <taxon>Pseudomonadota</taxon>
        <taxon>Alphaproteobacteria</taxon>
        <taxon>Hyphomicrobiales</taxon>
        <taxon>Devosiaceae</taxon>
        <taxon>Devosia</taxon>
    </lineage>
</organism>
<sequence length="164" mass="17921">MTQSPHDAFAEALATYRTERDVGLALHRLAEALVGVKLFTMTADNPDGGYVRRVYSSDEAAYPVLGTKPIVFDDTYEKMRTERFIYSANSVKDMEKDFPDLTLIRSLGCGSAINIPVVAGGEMLGSVNLLEVEGAYPPEKVEAARALVIPAAACFLILRSRFTI</sequence>
<evidence type="ECO:0000313" key="1">
    <source>
        <dbReference type="EMBL" id="OEO31397.1"/>
    </source>
</evidence>
<evidence type="ECO:0000313" key="2">
    <source>
        <dbReference type="Proteomes" id="UP000095463"/>
    </source>
</evidence>
<reference evidence="1 2" key="1">
    <citation type="journal article" date="2015" name="Genome Announc.">
        <title>Genome Assemblies of Three Soil-Associated Devosia species: D. insulae, D. limi, and D. soli.</title>
        <authorList>
            <person name="Hassan Y.I."/>
            <person name="Lepp D."/>
            <person name="Zhou T."/>
        </authorList>
    </citation>
    <scope>NUCLEOTIDE SEQUENCE [LARGE SCALE GENOMIC DNA]</scope>
    <source>
        <strain evidence="1 2">DS-56</strain>
    </source>
</reference>
<name>A0A1E5XS10_9HYPH</name>
<proteinExistence type="predicted"/>
<accession>A0A1E5XS10</accession>